<dbReference type="InterPro" id="IPR043502">
    <property type="entry name" value="DNA/RNA_pol_sf"/>
</dbReference>
<dbReference type="GO" id="GO:0004519">
    <property type="term" value="F:endonuclease activity"/>
    <property type="evidence" value="ECO:0007669"/>
    <property type="project" value="UniProtKB-KW"/>
</dbReference>
<keyword evidence="9" id="KW-0239">DNA-directed DNA polymerase</keyword>
<dbReference type="PANTHER" id="PTHR37984:SF15">
    <property type="entry name" value="INTEGRASE CATALYTIC DOMAIN-CONTAINING PROTEIN"/>
    <property type="match status" value="1"/>
</dbReference>
<dbReference type="GO" id="GO:0003887">
    <property type="term" value="F:DNA-directed DNA polymerase activity"/>
    <property type="evidence" value="ECO:0007669"/>
    <property type="project" value="UniProtKB-KW"/>
</dbReference>
<dbReference type="GO" id="GO:0005634">
    <property type="term" value="C:nucleus"/>
    <property type="evidence" value="ECO:0007669"/>
    <property type="project" value="UniProtKB-SubCell"/>
</dbReference>
<keyword evidence="7" id="KW-0229">DNA integration</keyword>
<dbReference type="SUPFAM" id="SSF54160">
    <property type="entry name" value="Chromo domain-like"/>
    <property type="match status" value="1"/>
</dbReference>
<protein>
    <recommendedName>
        <fullName evidence="12">Gypsy retrotransposon integrase-like protein 1</fullName>
    </recommendedName>
</protein>
<dbReference type="CDD" id="cd09274">
    <property type="entry name" value="RNase_HI_RT_Ty3"/>
    <property type="match status" value="1"/>
</dbReference>
<dbReference type="InterPro" id="IPR016197">
    <property type="entry name" value="Chromo-like_dom_sf"/>
</dbReference>
<dbReference type="PANTHER" id="PTHR37984">
    <property type="entry name" value="PROTEIN CBG26694"/>
    <property type="match status" value="1"/>
</dbReference>
<keyword evidence="3" id="KW-0479">Metal-binding</keyword>
<dbReference type="AlphaFoldDB" id="A0AAW0PIS5"/>
<dbReference type="InterPro" id="IPR036397">
    <property type="entry name" value="RNaseH_sf"/>
</dbReference>
<dbReference type="GO" id="GO:0003964">
    <property type="term" value="F:RNA-directed DNA polymerase activity"/>
    <property type="evidence" value="ECO:0007669"/>
    <property type="project" value="UniProtKB-KW"/>
</dbReference>
<accession>A0AAW0PIS5</accession>
<keyword evidence="9" id="KW-0808">Transferase</keyword>
<evidence type="ECO:0000256" key="11">
    <source>
        <dbReference type="ARBA" id="ARBA00023172"/>
    </source>
</evidence>
<dbReference type="InterPro" id="IPR056924">
    <property type="entry name" value="SH3_Tf2-1"/>
</dbReference>
<gene>
    <name evidence="16" type="ORF">WMY93_008847</name>
</gene>
<evidence type="ECO:0000256" key="4">
    <source>
        <dbReference type="ARBA" id="ARBA00022750"/>
    </source>
</evidence>
<dbReference type="FunFam" id="3.30.420.10:FF:000032">
    <property type="entry name" value="Retrovirus-related Pol polyprotein from transposon 297-like Protein"/>
    <property type="match status" value="1"/>
</dbReference>
<dbReference type="GO" id="GO:0046872">
    <property type="term" value="F:metal ion binding"/>
    <property type="evidence" value="ECO:0007669"/>
    <property type="project" value="UniProtKB-KW"/>
</dbReference>
<keyword evidence="5" id="KW-0378">Hydrolase</keyword>
<dbReference type="SUPFAM" id="SSF53098">
    <property type="entry name" value="Ribonuclease H-like"/>
    <property type="match status" value="1"/>
</dbReference>
<evidence type="ECO:0000256" key="6">
    <source>
        <dbReference type="ARBA" id="ARBA00022842"/>
    </source>
</evidence>
<comment type="caution">
    <text evidence="16">The sequence shown here is derived from an EMBL/GenBank/DDBJ whole genome shotgun (WGS) entry which is preliminary data.</text>
</comment>
<dbReference type="Gene3D" id="3.10.20.370">
    <property type="match status" value="1"/>
</dbReference>
<organism evidence="16 17">
    <name type="scientific">Mugilogobius chulae</name>
    <name type="common">yellowstripe goby</name>
    <dbReference type="NCBI Taxonomy" id="88201"/>
    <lineage>
        <taxon>Eukaryota</taxon>
        <taxon>Metazoa</taxon>
        <taxon>Chordata</taxon>
        <taxon>Craniata</taxon>
        <taxon>Vertebrata</taxon>
        <taxon>Euteleostomi</taxon>
        <taxon>Actinopterygii</taxon>
        <taxon>Neopterygii</taxon>
        <taxon>Teleostei</taxon>
        <taxon>Neoteleostei</taxon>
        <taxon>Acanthomorphata</taxon>
        <taxon>Gobiaria</taxon>
        <taxon>Gobiiformes</taxon>
        <taxon>Gobioidei</taxon>
        <taxon>Gobiidae</taxon>
        <taxon>Gobionellinae</taxon>
        <taxon>Mugilogobius</taxon>
    </lineage>
</organism>
<dbReference type="FunFam" id="3.30.70.270:FF:000020">
    <property type="entry name" value="Transposon Tf2-6 polyprotein-like Protein"/>
    <property type="match status" value="1"/>
</dbReference>
<dbReference type="CDD" id="cd00024">
    <property type="entry name" value="CD_CSD"/>
    <property type="match status" value="1"/>
</dbReference>
<feature type="domain" description="Chromo" evidence="14">
    <location>
        <begin position="881"/>
        <end position="931"/>
    </location>
</feature>
<evidence type="ECO:0000256" key="3">
    <source>
        <dbReference type="ARBA" id="ARBA00022723"/>
    </source>
</evidence>
<keyword evidence="2" id="KW-0645">Protease</keyword>
<keyword evidence="9" id="KW-0548">Nucleotidyltransferase</keyword>
<name>A0AAW0PIS5_9GOBI</name>
<evidence type="ECO:0000256" key="5">
    <source>
        <dbReference type="ARBA" id="ARBA00022801"/>
    </source>
</evidence>
<dbReference type="InterPro" id="IPR023780">
    <property type="entry name" value="Chromo_domain"/>
</dbReference>
<dbReference type="InterPro" id="IPR001584">
    <property type="entry name" value="Integrase_cat-core"/>
</dbReference>
<dbReference type="PROSITE" id="PS50994">
    <property type="entry name" value="INTEGRASE"/>
    <property type="match status" value="1"/>
</dbReference>
<keyword evidence="8" id="KW-0695">RNA-directed DNA polymerase</keyword>
<dbReference type="Proteomes" id="UP001460270">
    <property type="component" value="Unassembled WGS sequence"/>
</dbReference>
<keyword evidence="11" id="KW-0233">DNA recombination</keyword>
<dbReference type="InterPro" id="IPR000953">
    <property type="entry name" value="Chromo/chromo_shadow_dom"/>
</dbReference>
<dbReference type="InterPro" id="IPR012337">
    <property type="entry name" value="RNaseH-like_sf"/>
</dbReference>
<evidence type="ECO:0000256" key="7">
    <source>
        <dbReference type="ARBA" id="ARBA00022908"/>
    </source>
</evidence>
<dbReference type="FunFam" id="3.10.20.370:FF:000003">
    <property type="entry name" value="Transposon Tf2-6 polyprotein"/>
    <property type="match status" value="1"/>
</dbReference>
<keyword evidence="6" id="KW-0460">Magnesium</keyword>
<feature type="domain" description="Integrase catalytic" evidence="15">
    <location>
        <begin position="580"/>
        <end position="739"/>
    </location>
</feature>
<evidence type="ECO:0000256" key="12">
    <source>
        <dbReference type="ARBA" id="ARBA00039658"/>
    </source>
</evidence>
<dbReference type="Pfam" id="PF16297">
    <property type="entry name" value="DUF4939"/>
    <property type="match status" value="1"/>
</dbReference>
<dbReference type="Pfam" id="PF00385">
    <property type="entry name" value="Chromo"/>
    <property type="match status" value="1"/>
</dbReference>
<evidence type="ECO:0000259" key="15">
    <source>
        <dbReference type="PROSITE" id="PS50994"/>
    </source>
</evidence>
<dbReference type="InterPro" id="IPR041577">
    <property type="entry name" value="RT_RNaseH_2"/>
</dbReference>
<dbReference type="GO" id="GO:0004190">
    <property type="term" value="F:aspartic-type endopeptidase activity"/>
    <property type="evidence" value="ECO:0007669"/>
    <property type="project" value="UniProtKB-KW"/>
</dbReference>
<dbReference type="FunFam" id="1.10.340.70:FF:000001">
    <property type="entry name" value="Retrovirus-related Pol polyprotein from transposon gypsy-like Protein"/>
    <property type="match status" value="1"/>
</dbReference>
<evidence type="ECO:0000256" key="13">
    <source>
        <dbReference type="SAM" id="MobiDB-lite"/>
    </source>
</evidence>
<dbReference type="GO" id="GO:0003677">
    <property type="term" value="F:DNA binding"/>
    <property type="evidence" value="ECO:0007669"/>
    <property type="project" value="UniProtKB-KW"/>
</dbReference>
<keyword evidence="4" id="KW-0064">Aspartyl protease</keyword>
<dbReference type="InterPro" id="IPR050951">
    <property type="entry name" value="Retrovirus_Pol_polyprotein"/>
</dbReference>
<dbReference type="InterPro" id="IPR043128">
    <property type="entry name" value="Rev_trsase/Diguanyl_cyclase"/>
</dbReference>
<dbReference type="Gene3D" id="2.40.50.40">
    <property type="match status" value="1"/>
</dbReference>
<dbReference type="GO" id="GO:0006310">
    <property type="term" value="P:DNA recombination"/>
    <property type="evidence" value="ECO:0007669"/>
    <property type="project" value="UniProtKB-KW"/>
</dbReference>
<keyword evidence="10" id="KW-0238">DNA-binding</keyword>
<dbReference type="Pfam" id="PF17919">
    <property type="entry name" value="RT_RNaseH_2"/>
    <property type="match status" value="1"/>
</dbReference>
<dbReference type="Gene3D" id="1.10.340.70">
    <property type="match status" value="1"/>
</dbReference>
<feature type="region of interest" description="Disordered" evidence="13">
    <location>
        <begin position="51"/>
        <end position="89"/>
    </location>
</feature>
<dbReference type="Pfam" id="PF00665">
    <property type="entry name" value="rve"/>
    <property type="match status" value="1"/>
</dbReference>
<feature type="compositionally biased region" description="Low complexity" evidence="13">
    <location>
        <begin position="53"/>
        <end position="75"/>
    </location>
</feature>
<evidence type="ECO:0000256" key="10">
    <source>
        <dbReference type="ARBA" id="ARBA00023125"/>
    </source>
</evidence>
<comment type="subcellular location">
    <subcellularLocation>
        <location evidence="1">Nucleus</location>
    </subcellularLocation>
</comment>
<proteinExistence type="predicted"/>
<dbReference type="Gene3D" id="3.30.70.270">
    <property type="match status" value="1"/>
</dbReference>
<dbReference type="GO" id="GO:0006508">
    <property type="term" value="P:proteolysis"/>
    <property type="evidence" value="ECO:0007669"/>
    <property type="project" value="UniProtKB-KW"/>
</dbReference>
<keyword evidence="17" id="KW-1185">Reference proteome</keyword>
<evidence type="ECO:0000259" key="14">
    <source>
        <dbReference type="PROSITE" id="PS50013"/>
    </source>
</evidence>
<dbReference type="GO" id="GO:0015074">
    <property type="term" value="P:DNA integration"/>
    <property type="evidence" value="ECO:0007669"/>
    <property type="project" value="UniProtKB-KW"/>
</dbReference>
<evidence type="ECO:0000256" key="2">
    <source>
        <dbReference type="ARBA" id="ARBA00022670"/>
    </source>
</evidence>
<dbReference type="InterPro" id="IPR041588">
    <property type="entry name" value="Integrase_H2C2"/>
</dbReference>
<evidence type="ECO:0000256" key="1">
    <source>
        <dbReference type="ARBA" id="ARBA00004123"/>
    </source>
</evidence>
<dbReference type="InterPro" id="IPR032549">
    <property type="entry name" value="DUF4939"/>
</dbReference>
<evidence type="ECO:0000313" key="16">
    <source>
        <dbReference type="EMBL" id="KAK7921945.1"/>
    </source>
</evidence>
<evidence type="ECO:0000313" key="17">
    <source>
        <dbReference type="Proteomes" id="UP001460270"/>
    </source>
</evidence>
<evidence type="ECO:0000256" key="8">
    <source>
        <dbReference type="ARBA" id="ARBA00022918"/>
    </source>
</evidence>
<dbReference type="SMART" id="SM00298">
    <property type="entry name" value="CHROMO"/>
    <property type="match status" value="1"/>
</dbReference>
<sequence>MDPAETDSLQQAVTSQGTMLGQHHNILQDLGIQVSHIGRLVEDITKHLSTMGTPLSASNPSSTTPSTSTTTASAAQKETPVPQPEPFNGDLSKSKGFLLQCFTVFSCQPRTFESDHSKVAFITGLLRGRALDWAEAVLDSGGIEHVSYAEFIEEFKKVFAHPNCAVNSTKGLLELNQGNKSVADYSIQFRIVAAESGWNETALRGVFWRGLSDTMKDELSVRDEPKSLEDLISLSIRIDNRMPGGQVEADPSKIQAVSDWPVPSNRKQLQRFLGFANFYRRFIRGFSQVAAPLTKLTSSKLLFQWSAEAASAFNKLKKLFTTAPVLVQPDPTKQFIVEVDASEVGVGAVLSQRSDPDQRLHPCAFFSRRLTPAERNYDVGNRELLAVKLALEEWRHWLEGADQPFVVWTDHKNLAYIQSAKRLNSRQARWALFFGRFQFTITYRPGSKNIKPDALSRQFDPVEQPLPDTILPSSCVFGALSWQVESNIRKAQETEPDPGGGPPGKLYVPSSVRSEVLQWSHNSPLACHPGVSRTLSSLNRHFWWPTMDSDTRSFVGACPVCAQNKSSHTPPAGHLRPLPLPNRPWSHVAVDFVTGLPPSSGNTVILTIVDRFSKSAHFVPLPKLPSAQETAGLMVQHVFRLHGIPHDIVSDRGPQFVSQLWKAFCQSLGISVSLSSGFHPQTNGQSERTNQDLEAALRCVASSNPSSWSSHLPWVEYSHNALTSSATGFSPFECSLGYQPPLLSMDEVEVAVPSVQVHMRKCRKFWKETRRALLQTTARNKRTADRHRQPAPTYVAGQKVWLSSKYIPLKTESKKLSPRFIGPFEIEKIINPVTIRLKLPRTLRVHPTFHVSLVKPVRSSVLCPPAEPPPPARLIDDHPAYSVDRVLDVRKRGRGLQYLVHWEGYGPEERSWISRSLILDPGLVRDFHRAHPDKLGGAPGGAH</sequence>
<dbReference type="PROSITE" id="PS50013">
    <property type="entry name" value="CHROMO_2"/>
    <property type="match status" value="1"/>
</dbReference>
<dbReference type="Gene3D" id="3.30.420.10">
    <property type="entry name" value="Ribonuclease H-like superfamily/Ribonuclease H"/>
    <property type="match status" value="1"/>
</dbReference>
<evidence type="ECO:0000256" key="9">
    <source>
        <dbReference type="ARBA" id="ARBA00022932"/>
    </source>
</evidence>
<dbReference type="SUPFAM" id="SSF56672">
    <property type="entry name" value="DNA/RNA polymerases"/>
    <property type="match status" value="1"/>
</dbReference>
<dbReference type="Pfam" id="PF24626">
    <property type="entry name" value="SH3_Tf2-1"/>
    <property type="match status" value="1"/>
</dbReference>
<dbReference type="EMBL" id="JBBPFD010000006">
    <property type="protein sequence ID" value="KAK7921945.1"/>
    <property type="molecule type" value="Genomic_DNA"/>
</dbReference>
<reference evidence="17" key="1">
    <citation type="submission" date="2024-04" db="EMBL/GenBank/DDBJ databases">
        <title>Salinicola lusitanus LLJ914,a marine bacterium isolated from the Okinawa Trough.</title>
        <authorList>
            <person name="Li J."/>
        </authorList>
    </citation>
    <scope>NUCLEOTIDE SEQUENCE [LARGE SCALE GENOMIC DNA]</scope>
</reference>
<dbReference type="Pfam" id="PF17921">
    <property type="entry name" value="Integrase_H2C2"/>
    <property type="match status" value="1"/>
</dbReference>